<organism evidence="2 3">
    <name type="scientific">Aminipila butyrica</name>
    <dbReference type="NCBI Taxonomy" id="433296"/>
    <lineage>
        <taxon>Bacteria</taxon>
        <taxon>Bacillati</taxon>
        <taxon>Bacillota</taxon>
        <taxon>Clostridia</taxon>
        <taxon>Peptostreptococcales</taxon>
        <taxon>Anaerovoracaceae</taxon>
        <taxon>Aminipila</taxon>
    </lineage>
</organism>
<dbReference type="GO" id="GO:0008270">
    <property type="term" value="F:zinc ion binding"/>
    <property type="evidence" value="ECO:0007669"/>
    <property type="project" value="InterPro"/>
</dbReference>
<dbReference type="GO" id="GO:0003677">
    <property type="term" value="F:DNA binding"/>
    <property type="evidence" value="ECO:0007669"/>
    <property type="project" value="InterPro"/>
</dbReference>
<dbReference type="SUPFAM" id="SSF57783">
    <property type="entry name" value="Zinc beta-ribbon"/>
    <property type="match status" value="1"/>
</dbReference>
<proteinExistence type="predicted"/>
<evidence type="ECO:0000313" key="3">
    <source>
        <dbReference type="Proteomes" id="UP000466848"/>
    </source>
</evidence>
<feature type="domain" description="DUF3991" evidence="1">
    <location>
        <begin position="144"/>
        <end position="218"/>
    </location>
</feature>
<dbReference type="Pfam" id="PF13154">
    <property type="entry name" value="DUF3991"/>
    <property type="match status" value="1"/>
</dbReference>
<dbReference type="AlphaFoldDB" id="A0A858BXF6"/>
<evidence type="ECO:0000259" key="1">
    <source>
        <dbReference type="Pfam" id="PF13154"/>
    </source>
</evidence>
<dbReference type="EMBL" id="CP048649">
    <property type="protein sequence ID" value="QIB69765.1"/>
    <property type="molecule type" value="Genomic_DNA"/>
</dbReference>
<dbReference type="InterPro" id="IPR025054">
    <property type="entry name" value="DUF3991"/>
</dbReference>
<dbReference type="GO" id="GO:0006260">
    <property type="term" value="P:DNA replication"/>
    <property type="evidence" value="ECO:0007669"/>
    <property type="project" value="InterPro"/>
</dbReference>
<accession>A0A858BXF6</accession>
<dbReference type="Gene3D" id="3.90.580.10">
    <property type="entry name" value="Zinc finger, CHC2-type domain"/>
    <property type="match status" value="1"/>
</dbReference>
<dbReference type="RefSeq" id="WP_163067005.1">
    <property type="nucleotide sequence ID" value="NZ_CP048649.1"/>
</dbReference>
<name>A0A858BXF6_9FIRM</name>
<dbReference type="Proteomes" id="UP000466848">
    <property type="component" value="Chromosome"/>
</dbReference>
<dbReference type="Gene3D" id="3.40.1360.10">
    <property type="match status" value="1"/>
</dbReference>
<dbReference type="InterPro" id="IPR036977">
    <property type="entry name" value="DNA_primase_Znf_CHC2"/>
</dbReference>
<reference evidence="2 3" key="1">
    <citation type="submission" date="2020-02" db="EMBL/GenBank/DDBJ databases">
        <authorList>
            <person name="Kim Y.B."/>
            <person name="Roh S.W."/>
        </authorList>
    </citation>
    <scope>NUCLEOTIDE SEQUENCE [LARGE SCALE GENOMIC DNA]</scope>
    <source>
        <strain evidence="2 3">DSM 103574</strain>
    </source>
</reference>
<dbReference type="Pfam" id="PF13155">
    <property type="entry name" value="Toprim_2"/>
    <property type="match status" value="1"/>
</dbReference>
<sequence>MARIYEDYEYFAALDVNLIDYLRDNGYQLRKEGKEYAVILHDGAGEHDSLKVHQSGKRWTWYSAGEAGKSPILLIHLLEGIDKPHAIKKLADYAKGYSSICRSSEHRMPTGLKKVEAVNNHEKMPEKAFALPEKAANNRRVFGYLMSRGIDKDIIGYCIEKGLLYEDKSFHNAVFVGQKDDQGKVQHAALRGTYTLAQNAFKRDVDGSDKEYSFAMEGQGPHLFVFESAIDAISKATLEKMGAEDWKSPHRVTLGGMSDKPLELYLNRHPEIKKITFILDNDLQGTDGLGQPRNHGQIRADKLKEKYQNLGYETNKIVPKMKDVNEDLMEIMAKMQRNQPRRQEVGLTR</sequence>
<keyword evidence="3" id="KW-1185">Reference proteome</keyword>
<dbReference type="KEGG" id="abut:Ami103574_10735"/>
<protein>
    <submittedName>
        <fullName evidence="2">DUF3991 domain-containing protein</fullName>
    </submittedName>
</protein>
<gene>
    <name evidence="2" type="ORF">Ami103574_10735</name>
</gene>
<evidence type="ECO:0000313" key="2">
    <source>
        <dbReference type="EMBL" id="QIB69765.1"/>
    </source>
</evidence>